<dbReference type="OrthoDB" id="1122256at2"/>
<reference evidence="1 2" key="1">
    <citation type="submission" date="2018-07" db="EMBL/GenBank/DDBJ databases">
        <title>Lottiidibacillus patelloidae gen. nov., sp. nov., isolated from the intestinal tract of a marine limpet and the reclassification of B. taeanensis BH030017T, B. algicola KMM 3737T and B. hwajinpoensis SW-72T as genus Lottiidibacillus.</title>
        <authorList>
            <person name="Liu R."/>
            <person name="Huang Z."/>
        </authorList>
    </citation>
    <scope>NUCLEOTIDE SEQUENCE [LARGE SCALE GENOMIC DNA]</scope>
    <source>
        <strain evidence="1 2">BH030017</strain>
    </source>
</reference>
<gene>
    <name evidence="1" type="ORF">DS031_22535</name>
</gene>
<evidence type="ECO:0000313" key="1">
    <source>
        <dbReference type="EMBL" id="RBW67380.1"/>
    </source>
</evidence>
<sequence length="45" mass="5320">MIQKSTEFFRNLPAKQCTKCGNKMKEQHESYSNECEDCARIDYTL</sequence>
<dbReference type="RefSeq" id="WP_113808415.1">
    <property type="nucleotide sequence ID" value="NZ_QOCW01000039.1"/>
</dbReference>
<dbReference type="Pfam" id="PF14149">
    <property type="entry name" value="YhfH"/>
    <property type="match status" value="1"/>
</dbReference>
<evidence type="ECO:0000313" key="2">
    <source>
        <dbReference type="Proteomes" id="UP000253314"/>
    </source>
</evidence>
<comment type="caution">
    <text evidence="1">The sequence shown here is derived from an EMBL/GenBank/DDBJ whole genome shotgun (WGS) entry which is preliminary data.</text>
</comment>
<organism evidence="1 2">
    <name type="scientific">Bacillus taeanensis</name>
    <dbReference type="NCBI Taxonomy" id="273032"/>
    <lineage>
        <taxon>Bacteria</taxon>
        <taxon>Bacillati</taxon>
        <taxon>Bacillota</taxon>
        <taxon>Bacilli</taxon>
        <taxon>Bacillales</taxon>
        <taxon>Bacillaceae</taxon>
        <taxon>Bacillus</taxon>
    </lineage>
</organism>
<keyword evidence="2" id="KW-1185">Reference proteome</keyword>
<dbReference type="InterPro" id="IPR025432">
    <property type="entry name" value="YhfH-like"/>
</dbReference>
<dbReference type="AlphaFoldDB" id="A0A366XLY4"/>
<name>A0A366XLY4_9BACI</name>
<protein>
    <submittedName>
        <fullName evidence="1">YhfH family protein</fullName>
    </submittedName>
</protein>
<dbReference type="Proteomes" id="UP000253314">
    <property type="component" value="Unassembled WGS sequence"/>
</dbReference>
<accession>A0A366XLY4</accession>
<dbReference type="EMBL" id="QOCW01000039">
    <property type="protein sequence ID" value="RBW67380.1"/>
    <property type="molecule type" value="Genomic_DNA"/>
</dbReference>
<proteinExistence type="predicted"/>